<dbReference type="Pfam" id="PF22725">
    <property type="entry name" value="GFO_IDH_MocA_C3"/>
    <property type="match status" value="1"/>
</dbReference>
<sequence length="321" mass="34770">MTKWGVVATGRIADVVTSDMALVPDAEVLAVSSRSTPKAEEFAGKHGIPRFYGDYHDMLADPDIEVVYVATPHSSHYVVARNALLAGKAVLCEKPITVGLKDAEKLVELARRQNLFLMEAMWTRFNPLVRLIRELVADGVIGAVRSVHADFGAPFEHDPAHRLWDPAAGGGSLLDLGVYPVSFAHMLLGAPKSVATQGTLIDGVDAEAALMLRYPNGAFAQLSSSLVGYYPIAATIVGTAGRIEIPPVFYRPTEFTVVRPGQDDEKHSLELTGHGYQYQIAEVNKRVQAGEIESPHMPLDETLAVMRTLAEALDKLGVSYP</sequence>
<evidence type="ECO:0000256" key="1">
    <source>
        <dbReference type="ARBA" id="ARBA00010928"/>
    </source>
</evidence>
<organism evidence="5 6">
    <name type="scientific">Kibdelosporangium phytohabitans</name>
    <dbReference type="NCBI Taxonomy" id="860235"/>
    <lineage>
        <taxon>Bacteria</taxon>
        <taxon>Bacillati</taxon>
        <taxon>Actinomycetota</taxon>
        <taxon>Actinomycetes</taxon>
        <taxon>Pseudonocardiales</taxon>
        <taxon>Pseudonocardiaceae</taxon>
        <taxon>Kibdelosporangium</taxon>
    </lineage>
</organism>
<evidence type="ECO:0000259" key="3">
    <source>
        <dbReference type="Pfam" id="PF01408"/>
    </source>
</evidence>
<dbReference type="Gene3D" id="3.30.360.10">
    <property type="entry name" value="Dihydrodipicolinate Reductase, domain 2"/>
    <property type="match status" value="1"/>
</dbReference>
<dbReference type="InterPro" id="IPR036291">
    <property type="entry name" value="NAD(P)-bd_dom_sf"/>
</dbReference>
<dbReference type="PANTHER" id="PTHR22604">
    <property type="entry name" value="OXIDOREDUCTASES"/>
    <property type="match status" value="1"/>
</dbReference>
<evidence type="ECO:0000256" key="2">
    <source>
        <dbReference type="ARBA" id="ARBA00023002"/>
    </source>
</evidence>
<dbReference type="GO" id="GO:0016491">
    <property type="term" value="F:oxidoreductase activity"/>
    <property type="evidence" value="ECO:0007669"/>
    <property type="project" value="UniProtKB-KW"/>
</dbReference>
<accession>A0A0N9HW53</accession>
<dbReference type="Gene3D" id="3.40.50.720">
    <property type="entry name" value="NAD(P)-binding Rossmann-like Domain"/>
    <property type="match status" value="1"/>
</dbReference>
<dbReference type="AlphaFoldDB" id="A0A0N9HW53"/>
<dbReference type="Proteomes" id="UP000063699">
    <property type="component" value="Chromosome"/>
</dbReference>
<dbReference type="KEGG" id="kphy:AOZ06_03005"/>
<dbReference type="InterPro" id="IPR050984">
    <property type="entry name" value="Gfo/Idh/MocA_domain"/>
</dbReference>
<keyword evidence="6" id="KW-1185">Reference proteome</keyword>
<feature type="domain" description="Gfo/Idh/MocA-like oxidoreductase N-terminal" evidence="3">
    <location>
        <begin position="3"/>
        <end position="118"/>
    </location>
</feature>
<dbReference type="STRING" id="860235.AOZ06_03005"/>
<dbReference type="InterPro" id="IPR055170">
    <property type="entry name" value="GFO_IDH_MocA-like_dom"/>
</dbReference>
<dbReference type="InterPro" id="IPR000683">
    <property type="entry name" value="Gfo/Idh/MocA-like_OxRdtase_N"/>
</dbReference>
<dbReference type="RefSeq" id="WP_054288001.1">
    <property type="nucleotide sequence ID" value="NZ_CP012752.1"/>
</dbReference>
<reference evidence="5 6" key="1">
    <citation type="submission" date="2015-07" db="EMBL/GenBank/DDBJ databases">
        <title>Genome sequencing of Kibdelosporangium phytohabitans.</title>
        <authorList>
            <person name="Qin S."/>
            <person name="Xing K."/>
        </authorList>
    </citation>
    <scope>NUCLEOTIDE SEQUENCE [LARGE SCALE GENOMIC DNA]</scope>
    <source>
        <strain evidence="5 6">KLBMP1111</strain>
    </source>
</reference>
<proteinExistence type="inferred from homology"/>
<feature type="domain" description="GFO/IDH/MocA-like oxidoreductase" evidence="4">
    <location>
        <begin position="130"/>
        <end position="244"/>
    </location>
</feature>
<protein>
    <submittedName>
        <fullName evidence="5">Oxidoreductase</fullName>
    </submittedName>
</protein>
<name>A0A0N9HW53_9PSEU</name>
<dbReference type="EMBL" id="CP012752">
    <property type="protein sequence ID" value="ALG06025.1"/>
    <property type="molecule type" value="Genomic_DNA"/>
</dbReference>
<evidence type="ECO:0000313" key="5">
    <source>
        <dbReference type="EMBL" id="ALG06025.1"/>
    </source>
</evidence>
<dbReference type="GO" id="GO:0000166">
    <property type="term" value="F:nucleotide binding"/>
    <property type="evidence" value="ECO:0007669"/>
    <property type="project" value="InterPro"/>
</dbReference>
<keyword evidence="2" id="KW-0560">Oxidoreductase</keyword>
<dbReference type="PANTHER" id="PTHR22604:SF105">
    <property type="entry name" value="TRANS-1,2-DIHYDROBENZENE-1,2-DIOL DEHYDROGENASE"/>
    <property type="match status" value="1"/>
</dbReference>
<evidence type="ECO:0000259" key="4">
    <source>
        <dbReference type="Pfam" id="PF22725"/>
    </source>
</evidence>
<dbReference type="SUPFAM" id="SSF55347">
    <property type="entry name" value="Glyceraldehyde-3-phosphate dehydrogenase-like, C-terminal domain"/>
    <property type="match status" value="1"/>
</dbReference>
<evidence type="ECO:0000313" key="6">
    <source>
        <dbReference type="Proteomes" id="UP000063699"/>
    </source>
</evidence>
<dbReference type="SUPFAM" id="SSF51735">
    <property type="entry name" value="NAD(P)-binding Rossmann-fold domains"/>
    <property type="match status" value="1"/>
</dbReference>
<gene>
    <name evidence="5" type="ORF">AOZ06_03005</name>
</gene>
<dbReference type="Pfam" id="PF01408">
    <property type="entry name" value="GFO_IDH_MocA"/>
    <property type="match status" value="1"/>
</dbReference>
<comment type="similarity">
    <text evidence="1">Belongs to the Gfo/Idh/MocA family.</text>
</comment>